<evidence type="ECO:0000313" key="20">
    <source>
        <dbReference type="Proteomes" id="UP000692954"/>
    </source>
</evidence>
<feature type="transmembrane region" description="Helical" evidence="17">
    <location>
        <begin position="55"/>
        <end position="71"/>
    </location>
</feature>
<evidence type="ECO:0000256" key="12">
    <source>
        <dbReference type="ARBA" id="ARBA00023239"/>
    </source>
</evidence>
<reference evidence="19" key="1">
    <citation type="submission" date="2021-01" db="EMBL/GenBank/DDBJ databases">
        <authorList>
            <consortium name="Genoscope - CEA"/>
            <person name="William W."/>
        </authorList>
    </citation>
    <scope>NUCLEOTIDE SEQUENCE</scope>
</reference>
<feature type="domain" description="Guanylate cyclase" evidence="18">
    <location>
        <begin position="1566"/>
        <end position="1701"/>
    </location>
</feature>
<evidence type="ECO:0000313" key="19">
    <source>
        <dbReference type="EMBL" id="CAD8079045.1"/>
    </source>
</evidence>
<keyword evidence="8" id="KW-0547">Nucleotide-binding</keyword>
<keyword evidence="11 17" id="KW-0472">Membrane</keyword>
<dbReference type="SMART" id="SM00044">
    <property type="entry name" value="CYCc"/>
    <property type="match status" value="2"/>
</dbReference>
<dbReference type="PROSITE" id="PS50125">
    <property type="entry name" value="GUANYLATE_CYCLASE_2"/>
    <property type="match status" value="2"/>
</dbReference>
<dbReference type="EMBL" id="CAJJDN010000038">
    <property type="protein sequence ID" value="CAD8079045.1"/>
    <property type="molecule type" value="Genomic_DNA"/>
</dbReference>
<feature type="transmembrane region" description="Helical" evidence="17">
    <location>
        <begin position="1440"/>
        <end position="1455"/>
    </location>
</feature>
<name>A0A8S1MQJ1_9CILI</name>
<keyword evidence="12" id="KW-0456">Lyase</keyword>
<evidence type="ECO:0000256" key="16">
    <source>
        <dbReference type="ARBA" id="ARBA00075861"/>
    </source>
</evidence>
<keyword evidence="6 17" id="KW-0812">Transmembrane</keyword>
<evidence type="ECO:0000256" key="11">
    <source>
        <dbReference type="ARBA" id="ARBA00023136"/>
    </source>
</evidence>
<feature type="transmembrane region" description="Helical" evidence="17">
    <location>
        <begin position="2151"/>
        <end position="2172"/>
    </location>
</feature>
<gene>
    <name evidence="19" type="ORF">PSON_ATCC_30995.1.T0380254</name>
</gene>
<dbReference type="InterPro" id="IPR001054">
    <property type="entry name" value="A/G_cyclase"/>
</dbReference>
<evidence type="ECO:0000256" key="8">
    <source>
        <dbReference type="ARBA" id="ARBA00022741"/>
    </source>
</evidence>
<feature type="transmembrane region" description="Helical" evidence="17">
    <location>
        <begin position="1462"/>
        <end position="1480"/>
    </location>
</feature>
<organism evidence="19 20">
    <name type="scientific">Paramecium sonneborni</name>
    <dbReference type="NCBI Taxonomy" id="65129"/>
    <lineage>
        <taxon>Eukaryota</taxon>
        <taxon>Sar</taxon>
        <taxon>Alveolata</taxon>
        <taxon>Ciliophora</taxon>
        <taxon>Intramacronucleata</taxon>
        <taxon>Oligohymenophorea</taxon>
        <taxon>Peniculida</taxon>
        <taxon>Parameciidae</taxon>
        <taxon>Paramecium</taxon>
    </lineage>
</organism>
<comment type="cofactor">
    <cofactor evidence="2">
        <name>Mg(2+)</name>
        <dbReference type="ChEBI" id="CHEBI:18420"/>
    </cofactor>
</comment>
<feature type="transmembrane region" description="Helical" evidence="17">
    <location>
        <begin position="1414"/>
        <end position="1434"/>
    </location>
</feature>
<dbReference type="PANTHER" id="PTHR45627">
    <property type="entry name" value="ADENYLATE CYCLASE TYPE 1"/>
    <property type="match status" value="1"/>
</dbReference>
<feature type="transmembrane region" description="Helical" evidence="17">
    <location>
        <begin position="1070"/>
        <end position="1089"/>
    </location>
</feature>
<evidence type="ECO:0000256" key="13">
    <source>
        <dbReference type="ARBA" id="ARBA00023293"/>
    </source>
</evidence>
<evidence type="ECO:0000256" key="17">
    <source>
        <dbReference type="SAM" id="Phobius"/>
    </source>
</evidence>
<evidence type="ECO:0000256" key="7">
    <source>
        <dbReference type="ARBA" id="ARBA00022723"/>
    </source>
</evidence>
<evidence type="ECO:0000256" key="6">
    <source>
        <dbReference type="ARBA" id="ARBA00022692"/>
    </source>
</evidence>
<dbReference type="GO" id="GO:0004383">
    <property type="term" value="F:guanylate cyclase activity"/>
    <property type="evidence" value="ECO:0007669"/>
    <property type="project" value="UniProtKB-EC"/>
</dbReference>
<sequence length="2458" mass="286667">MEKQKSLVDLTFEYGQSQDDKVRKKQWLYEYMTGCLKEKIVELLNSMFRDYTNDLFLMASLILILVGITQDDDQEDVISSLILFIVYILPFLIEAGIRTIQLLIEQKQCWQCILQQTRIKYTRLKGFKKEDLVFNDTQNFLKQARSSSIRSIQQLDSQSNVPDILPASNVEDVFYSNLKRGDFILLSRNQQCPGDLVILDMSDRHGYFYSKSYFKQAFLQRKEPMKTTKVEMNAPNKGDLNYLRKILKGKLTFNNNYNFEQFEGHIKLSKDPKGEPILPENILFFGQALQFNEWVFGILINVGGQSLYCRKVQSIQKQTRKINRYKNLSILQFFLYLIMPIIASLIQYYGYSSQKSFNHILMHCYQQFLVIIPSYLSLFLHLFDVILIINENRQQQQQQTKDCKELILETKTVTKQQSLNYPVNMTEIMDTTHVFLNIQILSDAKIEALCHGDTIYQIDQTLIHDLVLSQSFKKTQFYYNLTKQVNDQNIEILQEKIQTISPNVPPQKLSINSHQQLNFNIGKDTGLNKRTFIKQNTQTLHSPILNPNSGRPSLEIFHSMDGGFIPSTLAGNLINQQQHSQVSQEPEEEQVKQIQIYRENTLVELGLSQPFQYFELFSVISLCHLTRSELMTLPEDIRSSQKNSKLGFSERERIKKPKFNIDQYFLAEDEALLKLSKLFKISYKTYGYNKQEQLCYVLKINDLEIPYIIHYRLYHQGFIDYDETKNNKMFKIPSRFIAMMIQDNNFQIKESNQLVLLCRFCIVTISDIPGYEKFDLVKKASLQKQIQYLINRGDIIICFLKMSINQQDLQESKSLIINDYEKTIQLIELLSDNQFDIVGLFGISQNDNQDLIKESFITNRSRIVIQSEKPYELVLPFCIKNSVLHNETITYNFQSSSRDDILYQIRQIISSLNQEDPKRSSTLLIRRNAQIQTDRIKINNNALIIDGNVLDLILNDKYLTNHFGFIIHFNKIIIVYNMNNNLKEKLLNFVTKYDSEYYSSFCVNYSAGSHGLVRMSDFSYSRHDEIESNVMGFINQYSINIDELELFDNLVIKTGFQLFQIKDATQRICIQWNLCFALLQMTFYCFPHYNGQLIFKDRLLILQILVPAILLTYAIKTIFVEQEYLSVKINTIKQKSLDLKNNHIVQLLLETIMDVFLITVVRYTCYVNDVRLGVYNTKEEIAIFFSFILIIHLFKLAFLSKELYLALFLSLSTFLLILLHITIEMINLDYIILREFLIQPTTIMSLLILISIKLVMNLFGQFSIYLYNNFLERSQQDIDFNLILETITKEFQSMKNIQYLIKKVFKDSEIDLSVKQILNKGDNKNQLIQLNNYTLNFEQQIYNLEFIQMYISKWKFIGVLTNSSYFFGLDIFLLIHYGLRFHKINTALFSIMLIMTFCQVFLINQSCYPNYKKLIIYFGFLQTIFRLFIISVDVYDHDDKFYSFIFYYLVIFSLTQQINYKYIFIVIQQIMTLICGIVMLYANSKQNIKDVYLGEIIVLFVTFSIISLQSRYQDDVTQREDYICGKELEIERSKFQSVMSLLLPPFVLGRVDQGNVNFSENQGLVGIIFVDMCSFDMIVSAEDQNIVQLIDNIYRQFDQICSSTNCQKIETVGKTYMACSGLQCVEKFQPKGHLKNPIERLVELAFGIQQEITNFKWGPNQKSFGLKIGIHYGRVLMGVIGSIKPQFSLIGDTVNTTSRLCAHCPEGLIQISLQAYDQIKNVKSIKFTQSKIEAKGKGIIDTFLIEKKRNFEQSFNNKQKKSEMPHIDQKLKFVLNNQQQPQNSFRNPKQTGIAAIRQKTTRHLTYKLNPLKQEENQQLNPPQNNSSQIPQTQQIVSTQQQVMNQKTATLNFTASQLQLFRKQTKRNLLGSQTNVPSINQITSPHALNQIQSNINVLAPSNKLIHQKSIFSHQQQQTQQISQEKIDKYQQQSSIHIPQQDPSNQNILAGIPDIPLDQSLNVMDSSIKEQTPFNQRRDDQKKFIDSAIRVIKFNDIELFIKSKPEVFNKTIPLFKIQEFFLEGKSTTFQENNNNNHWHLISKEFLFEAFKNSDTVAQYYEKELENGIRSIMISLLLLLIIHIFFIILSQLQQVNTQQAIIRALGCFFILIELYFLKTHFFEWKRKRLLKIIIIQLISQCIILGVFYEQDKDKSVILSIESIITSCLLFAHKWLYVQEKILICAFMFTAWLIIISSVFIIDIWEVFFLLISIVLLLQREVLSYLFSYKQMLNQEQIEIKQLDKMNLLSCLLPIHVLSKFLDDSTNSRQFSDVYNDCTILFADIAGFTKYSSSVQPEEVVSMLKNLFDEFDKLTQVHNVFKLYTIGDCYVVIGVTDNFKRDPVQEAFNVVEMSLNMLEAINLVRNQINYHDLHMRIGIHTGNVIGGIIGTDIIRYDVYGKDILIANKMESSSEEGRVLISETTKKLIEDNFPSCYVFNGRKLINIPSINTTITGFFLDTAI</sequence>
<comment type="subcellular location">
    <subcellularLocation>
        <location evidence="3">Cell membrane</location>
        <topology evidence="3">Multi-pass membrane protein</topology>
    </subcellularLocation>
</comment>
<keyword evidence="20" id="KW-1185">Reference proteome</keyword>
<feature type="transmembrane region" description="Helical" evidence="17">
    <location>
        <begin position="1141"/>
        <end position="1161"/>
    </location>
</feature>
<feature type="transmembrane region" description="Helical" evidence="17">
    <location>
        <begin position="1203"/>
        <end position="1223"/>
    </location>
</feature>
<feature type="transmembrane region" description="Helical" evidence="17">
    <location>
        <begin position="2126"/>
        <end position="2145"/>
    </location>
</feature>
<comment type="catalytic activity">
    <reaction evidence="1">
        <text>GTP = 3',5'-cyclic GMP + diphosphate</text>
        <dbReference type="Rhea" id="RHEA:13665"/>
        <dbReference type="ChEBI" id="CHEBI:33019"/>
        <dbReference type="ChEBI" id="CHEBI:37565"/>
        <dbReference type="ChEBI" id="CHEBI:57746"/>
        <dbReference type="EC" id="4.6.1.2"/>
    </reaction>
</comment>
<comment type="caution">
    <text evidence="19">The sequence shown here is derived from an EMBL/GenBank/DDBJ whole genome shotgun (WGS) entry which is preliminary data.</text>
</comment>
<dbReference type="FunFam" id="3.30.70.1230:FF:000026">
    <property type="entry name" value="Guanylyl cyclase, putative"/>
    <property type="match status" value="1"/>
</dbReference>
<feature type="transmembrane region" description="Helical" evidence="17">
    <location>
        <begin position="1384"/>
        <end position="1402"/>
    </location>
</feature>
<evidence type="ECO:0000256" key="2">
    <source>
        <dbReference type="ARBA" id="ARBA00001946"/>
    </source>
</evidence>
<evidence type="ECO:0000256" key="1">
    <source>
        <dbReference type="ARBA" id="ARBA00001436"/>
    </source>
</evidence>
<feature type="transmembrane region" description="Helical" evidence="17">
    <location>
        <begin position="328"/>
        <end position="348"/>
    </location>
</feature>
<evidence type="ECO:0000256" key="10">
    <source>
        <dbReference type="ARBA" id="ARBA00022989"/>
    </source>
</evidence>
<dbReference type="CDD" id="cd07302">
    <property type="entry name" value="CHD"/>
    <property type="match status" value="2"/>
</dbReference>
<comment type="similarity">
    <text evidence="14">In the N-terminal section; belongs to the cation transport ATPase (P-type) (TC 3.A.3) family. Type IV subfamily.</text>
</comment>
<feature type="transmembrane region" description="Helical" evidence="17">
    <location>
        <begin position="77"/>
        <end position="97"/>
    </location>
</feature>
<evidence type="ECO:0000256" key="5">
    <source>
        <dbReference type="ARBA" id="ARBA00022475"/>
    </source>
</evidence>
<evidence type="ECO:0000259" key="18">
    <source>
        <dbReference type="PROSITE" id="PS50125"/>
    </source>
</evidence>
<evidence type="ECO:0000256" key="9">
    <source>
        <dbReference type="ARBA" id="ARBA00022842"/>
    </source>
</evidence>
<keyword evidence="9" id="KW-0460">Magnesium</keyword>
<dbReference type="GO" id="GO:0000166">
    <property type="term" value="F:nucleotide binding"/>
    <property type="evidence" value="ECO:0007669"/>
    <property type="project" value="UniProtKB-KW"/>
</dbReference>
<evidence type="ECO:0000256" key="4">
    <source>
        <dbReference type="ARBA" id="ARBA00012202"/>
    </source>
</evidence>
<dbReference type="EC" id="4.6.1.2" evidence="4"/>
<keyword evidence="10 17" id="KW-1133">Transmembrane helix</keyword>
<keyword evidence="5" id="KW-1003">Cell membrane</keyword>
<feature type="domain" description="Guanylate cyclase" evidence="18">
    <location>
        <begin position="2275"/>
        <end position="2406"/>
    </location>
</feature>
<proteinExistence type="inferred from homology"/>
<dbReference type="GO" id="GO:0007189">
    <property type="term" value="P:adenylate cyclase-activating G protein-coupled receptor signaling pathway"/>
    <property type="evidence" value="ECO:0007669"/>
    <property type="project" value="TreeGrafter"/>
</dbReference>
<dbReference type="GO" id="GO:0005886">
    <property type="term" value="C:plasma membrane"/>
    <property type="evidence" value="ECO:0007669"/>
    <property type="project" value="UniProtKB-SubCell"/>
</dbReference>
<feature type="transmembrane region" description="Helical" evidence="17">
    <location>
        <begin position="1243"/>
        <end position="1267"/>
    </location>
</feature>
<feature type="transmembrane region" description="Helical" evidence="17">
    <location>
        <begin position="1181"/>
        <end position="1198"/>
    </location>
</feature>
<accession>A0A8S1MQJ1</accession>
<dbReference type="GO" id="GO:0004016">
    <property type="term" value="F:adenylate cyclase activity"/>
    <property type="evidence" value="ECO:0007669"/>
    <property type="project" value="TreeGrafter"/>
</dbReference>
<feature type="transmembrane region" description="Helical" evidence="17">
    <location>
        <begin position="1356"/>
        <end position="1378"/>
    </location>
</feature>
<dbReference type="PANTHER" id="PTHR45627:SF12">
    <property type="entry name" value="ADENYLATE CYCLASE TYPE 2"/>
    <property type="match status" value="1"/>
</dbReference>
<feature type="transmembrane region" description="Helical" evidence="17">
    <location>
        <begin position="2097"/>
        <end position="2114"/>
    </location>
</feature>
<feature type="transmembrane region" description="Helical" evidence="17">
    <location>
        <begin position="368"/>
        <end position="389"/>
    </location>
</feature>
<dbReference type="GO" id="GO:0046872">
    <property type="term" value="F:metal ion binding"/>
    <property type="evidence" value="ECO:0007669"/>
    <property type="project" value="UniProtKB-KW"/>
</dbReference>
<evidence type="ECO:0000256" key="14">
    <source>
        <dbReference type="ARBA" id="ARBA00061340"/>
    </source>
</evidence>
<evidence type="ECO:0000256" key="3">
    <source>
        <dbReference type="ARBA" id="ARBA00004651"/>
    </source>
</evidence>
<feature type="transmembrane region" description="Helical" evidence="17">
    <location>
        <begin position="1101"/>
        <end position="1120"/>
    </location>
</feature>
<keyword evidence="13" id="KW-0141">cGMP biosynthesis</keyword>
<dbReference type="Pfam" id="PF00211">
    <property type="entry name" value="Guanylate_cyc"/>
    <property type="match status" value="2"/>
</dbReference>
<feature type="transmembrane region" description="Helical" evidence="17">
    <location>
        <begin position="2066"/>
        <end position="2085"/>
    </location>
</feature>
<dbReference type="OrthoDB" id="6127067at2759"/>
<keyword evidence="7" id="KW-0479">Metal-binding</keyword>
<dbReference type="GO" id="GO:0035556">
    <property type="term" value="P:intracellular signal transduction"/>
    <property type="evidence" value="ECO:0007669"/>
    <property type="project" value="InterPro"/>
</dbReference>
<protein>
    <recommendedName>
        <fullName evidence="4">guanylate cyclase</fullName>
        <ecNumber evidence="4">4.6.1.2</ecNumber>
    </recommendedName>
    <alternativeName>
        <fullName evidence="16">Guanylyl cyclase</fullName>
    </alternativeName>
</protein>
<evidence type="ECO:0000256" key="15">
    <source>
        <dbReference type="ARBA" id="ARBA00061677"/>
    </source>
</evidence>
<dbReference type="Proteomes" id="UP000692954">
    <property type="component" value="Unassembled WGS sequence"/>
</dbReference>
<feature type="transmembrane region" description="Helical" evidence="17">
    <location>
        <begin position="2179"/>
        <end position="2198"/>
    </location>
</feature>
<comment type="similarity">
    <text evidence="15">In the C-terminal section; belongs to the adenylyl cyclase class-4/guanylyl cyclase family.</text>
</comment>
<feature type="transmembrane region" description="Helical" evidence="17">
    <location>
        <begin position="1492"/>
        <end position="1509"/>
    </location>
</feature>